<reference evidence="2" key="1">
    <citation type="journal article" date="2020" name="Cell">
        <title>Large-Scale Comparative Analyses of Tick Genomes Elucidate Their Genetic Diversity and Vector Capacities.</title>
        <authorList>
            <consortium name="Tick Genome and Microbiome Consortium (TIGMIC)"/>
            <person name="Jia N."/>
            <person name="Wang J."/>
            <person name="Shi W."/>
            <person name="Du L."/>
            <person name="Sun Y."/>
            <person name="Zhan W."/>
            <person name="Jiang J.F."/>
            <person name="Wang Q."/>
            <person name="Zhang B."/>
            <person name="Ji P."/>
            <person name="Bell-Sakyi L."/>
            <person name="Cui X.M."/>
            <person name="Yuan T.T."/>
            <person name="Jiang B.G."/>
            <person name="Yang W.F."/>
            <person name="Lam T.T."/>
            <person name="Chang Q.C."/>
            <person name="Ding S.J."/>
            <person name="Wang X.J."/>
            <person name="Zhu J.G."/>
            <person name="Ruan X.D."/>
            <person name="Zhao L."/>
            <person name="Wei J.T."/>
            <person name="Ye R.Z."/>
            <person name="Que T.C."/>
            <person name="Du C.H."/>
            <person name="Zhou Y.H."/>
            <person name="Cheng J.X."/>
            <person name="Dai P.F."/>
            <person name="Guo W.B."/>
            <person name="Han X.H."/>
            <person name="Huang E.J."/>
            <person name="Li L.F."/>
            <person name="Wei W."/>
            <person name="Gao Y.C."/>
            <person name="Liu J.Z."/>
            <person name="Shao H.Z."/>
            <person name="Wang X."/>
            <person name="Wang C.C."/>
            <person name="Yang T.C."/>
            <person name="Huo Q.B."/>
            <person name="Li W."/>
            <person name="Chen H.Y."/>
            <person name="Chen S.E."/>
            <person name="Zhou L.G."/>
            <person name="Ni X.B."/>
            <person name="Tian J.H."/>
            <person name="Sheng Y."/>
            <person name="Liu T."/>
            <person name="Pan Y.S."/>
            <person name="Xia L.Y."/>
            <person name="Li J."/>
            <person name="Zhao F."/>
            <person name="Cao W.C."/>
        </authorList>
    </citation>
    <scope>NUCLEOTIDE SEQUENCE</scope>
    <source>
        <strain evidence="2">Rsan-2018</strain>
    </source>
</reference>
<sequence length="272" mass="31521">MGIPGFFSWISKKYPSIVARCVEEKPTIVDGEVVPVDTTKLNPNYVEFDCLYVDMNSIVHMCSHPEKRQVTALEEVMLPAPKNNDDRLKAMFEYLDRILRHRSARKLVYMAWTAPRAKMNQQRSRRFKGAKLRAKLVERGARLPPEREPFDSNCITPGTEFMELVNDSLHFYIHHRLNYDPGWRDIEVVLSDSTVPGEGEHKIMDFIRAQQASEKHDAQTRHCLYGPDADLIMLGLLTHEPHFTIIKEDPRYNQAKFCKLCEQPSRLLCLHA</sequence>
<dbReference type="PANTHER" id="PTHR12341">
    <property type="entry name" value="5'-&gt;3' EXORIBONUCLEASE"/>
    <property type="match status" value="1"/>
</dbReference>
<gene>
    <name evidence="2" type="ORF">HPB52_024570</name>
</gene>
<dbReference type="InterPro" id="IPR027073">
    <property type="entry name" value="5_3_exoribonuclease"/>
</dbReference>
<dbReference type="PANTHER" id="PTHR12341:SF41">
    <property type="entry name" value="5'-3' EXORIBONUCLEASE 2"/>
    <property type="match status" value="1"/>
</dbReference>
<dbReference type="InterPro" id="IPR004859">
    <property type="entry name" value="Xrn1_N"/>
</dbReference>
<comment type="caution">
    <text evidence="2">The sequence shown here is derived from an EMBL/GenBank/DDBJ whole genome shotgun (WGS) entry which is preliminary data.</text>
</comment>
<dbReference type="AlphaFoldDB" id="A0A9D4SME5"/>
<dbReference type="EMBL" id="JABSTV010001515">
    <property type="protein sequence ID" value="KAH7932422.1"/>
    <property type="molecule type" value="Genomic_DNA"/>
</dbReference>
<proteinExistence type="predicted"/>
<organism evidence="2 3">
    <name type="scientific">Rhipicephalus sanguineus</name>
    <name type="common">Brown dog tick</name>
    <name type="synonym">Ixodes sanguineus</name>
    <dbReference type="NCBI Taxonomy" id="34632"/>
    <lineage>
        <taxon>Eukaryota</taxon>
        <taxon>Metazoa</taxon>
        <taxon>Ecdysozoa</taxon>
        <taxon>Arthropoda</taxon>
        <taxon>Chelicerata</taxon>
        <taxon>Arachnida</taxon>
        <taxon>Acari</taxon>
        <taxon>Parasitiformes</taxon>
        <taxon>Ixodida</taxon>
        <taxon>Ixodoidea</taxon>
        <taxon>Ixodidae</taxon>
        <taxon>Rhipicephalinae</taxon>
        <taxon>Rhipicephalus</taxon>
        <taxon>Rhipicephalus</taxon>
    </lineage>
</organism>
<dbReference type="GO" id="GO:0003723">
    <property type="term" value="F:RNA binding"/>
    <property type="evidence" value="ECO:0007669"/>
    <property type="project" value="TreeGrafter"/>
</dbReference>
<dbReference type="GO" id="GO:0000956">
    <property type="term" value="P:nuclear-transcribed mRNA catabolic process"/>
    <property type="evidence" value="ECO:0007669"/>
    <property type="project" value="TreeGrafter"/>
</dbReference>
<keyword evidence="3" id="KW-1185">Reference proteome</keyword>
<protein>
    <recommendedName>
        <fullName evidence="1">Xrn1 N-terminal domain-containing protein</fullName>
    </recommendedName>
</protein>
<feature type="domain" description="Xrn1 N-terminal" evidence="1">
    <location>
        <begin position="1"/>
        <end position="249"/>
    </location>
</feature>
<evidence type="ECO:0000259" key="1">
    <source>
        <dbReference type="Pfam" id="PF03159"/>
    </source>
</evidence>
<dbReference type="Pfam" id="PF03159">
    <property type="entry name" value="XRN_N"/>
    <property type="match status" value="1"/>
</dbReference>
<dbReference type="VEuPathDB" id="VectorBase:RSAN_054385"/>
<dbReference type="GO" id="GO:0005634">
    <property type="term" value="C:nucleus"/>
    <property type="evidence" value="ECO:0007669"/>
    <property type="project" value="TreeGrafter"/>
</dbReference>
<dbReference type="Proteomes" id="UP000821837">
    <property type="component" value="Unassembled WGS sequence"/>
</dbReference>
<name>A0A9D4SME5_RHISA</name>
<evidence type="ECO:0000313" key="2">
    <source>
        <dbReference type="EMBL" id="KAH7932422.1"/>
    </source>
</evidence>
<evidence type="ECO:0000313" key="3">
    <source>
        <dbReference type="Proteomes" id="UP000821837"/>
    </source>
</evidence>
<accession>A0A9D4SME5</accession>
<dbReference type="Gene3D" id="3.40.50.12390">
    <property type="match status" value="2"/>
</dbReference>
<dbReference type="CDD" id="cd18673">
    <property type="entry name" value="PIN_XRN1-2-like"/>
    <property type="match status" value="1"/>
</dbReference>
<dbReference type="GO" id="GO:0004534">
    <property type="term" value="F:5'-3' RNA exonuclease activity"/>
    <property type="evidence" value="ECO:0007669"/>
    <property type="project" value="TreeGrafter"/>
</dbReference>
<reference evidence="2" key="2">
    <citation type="submission" date="2021-09" db="EMBL/GenBank/DDBJ databases">
        <authorList>
            <person name="Jia N."/>
            <person name="Wang J."/>
            <person name="Shi W."/>
            <person name="Du L."/>
            <person name="Sun Y."/>
            <person name="Zhan W."/>
            <person name="Jiang J."/>
            <person name="Wang Q."/>
            <person name="Zhang B."/>
            <person name="Ji P."/>
            <person name="Sakyi L.B."/>
            <person name="Cui X."/>
            <person name="Yuan T."/>
            <person name="Jiang B."/>
            <person name="Yang W."/>
            <person name="Lam T.T.-Y."/>
            <person name="Chang Q."/>
            <person name="Ding S."/>
            <person name="Wang X."/>
            <person name="Zhu J."/>
            <person name="Ruan X."/>
            <person name="Zhao L."/>
            <person name="Wei J."/>
            <person name="Que T."/>
            <person name="Du C."/>
            <person name="Cheng J."/>
            <person name="Dai P."/>
            <person name="Han X."/>
            <person name="Huang E."/>
            <person name="Gao Y."/>
            <person name="Liu J."/>
            <person name="Shao H."/>
            <person name="Ye R."/>
            <person name="Li L."/>
            <person name="Wei W."/>
            <person name="Wang X."/>
            <person name="Wang C."/>
            <person name="Huo Q."/>
            <person name="Li W."/>
            <person name="Guo W."/>
            <person name="Chen H."/>
            <person name="Chen S."/>
            <person name="Zhou L."/>
            <person name="Zhou L."/>
            <person name="Ni X."/>
            <person name="Tian J."/>
            <person name="Zhou Y."/>
            <person name="Sheng Y."/>
            <person name="Liu T."/>
            <person name="Pan Y."/>
            <person name="Xia L."/>
            <person name="Li J."/>
            <person name="Zhao F."/>
            <person name="Cao W."/>
        </authorList>
    </citation>
    <scope>NUCLEOTIDE SEQUENCE</scope>
    <source>
        <strain evidence="2">Rsan-2018</strain>
        <tissue evidence="2">Larvae</tissue>
    </source>
</reference>